<gene>
    <name evidence="2" type="ORF">HHI36_013381</name>
</gene>
<organism evidence="2 3">
    <name type="scientific">Cryptolaemus montrouzieri</name>
    <dbReference type="NCBI Taxonomy" id="559131"/>
    <lineage>
        <taxon>Eukaryota</taxon>
        <taxon>Metazoa</taxon>
        <taxon>Ecdysozoa</taxon>
        <taxon>Arthropoda</taxon>
        <taxon>Hexapoda</taxon>
        <taxon>Insecta</taxon>
        <taxon>Pterygota</taxon>
        <taxon>Neoptera</taxon>
        <taxon>Endopterygota</taxon>
        <taxon>Coleoptera</taxon>
        <taxon>Polyphaga</taxon>
        <taxon>Cucujiformia</taxon>
        <taxon>Coccinelloidea</taxon>
        <taxon>Coccinellidae</taxon>
        <taxon>Scymninae</taxon>
        <taxon>Scymnini</taxon>
        <taxon>Cryptolaemus</taxon>
    </lineage>
</organism>
<sequence>MKIYALVDAETFYIVHLAIDFELEFFEFDSVERERNITMDNLFTSQEAAEYLLKKHKLTIVDTSRVNKACIPPYLKQPRELYSSSFDCQKEVISFIMFQSLERSLYDVNPSS</sequence>
<dbReference type="AlphaFoldDB" id="A0ABD2NH49"/>
<name>A0ABD2NH49_9CUCU</name>
<evidence type="ECO:0000313" key="2">
    <source>
        <dbReference type="EMBL" id="KAL3278040.1"/>
    </source>
</evidence>
<evidence type="ECO:0000313" key="3">
    <source>
        <dbReference type="Proteomes" id="UP001516400"/>
    </source>
</evidence>
<dbReference type="Pfam" id="PF13843">
    <property type="entry name" value="DDE_Tnp_1_7"/>
    <property type="match status" value="1"/>
</dbReference>
<evidence type="ECO:0000259" key="1">
    <source>
        <dbReference type="Pfam" id="PF13843"/>
    </source>
</evidence>
<comment type="caution">
    <text evidence="2">The sequence shown here is derived from an EMBL/GenBank/DDBJ whole genome shotgun (WGS) entry which is preliminary data.</text>
</comment>
<proteinExistence type="predicted"/>
<keyword evidence="3" id="KW-1185">Reference proteome</keyword>
<dbReference type="Proteomes" id="UP001516400">
    <property type="component" value="Unassembled WGS sequence"/>
</dbReference>
<feature type="domain" description="PiggyBac transposable element-derived protein" evidence="1">
    <location>
        <begin position="31"/>
        <end position="93"/>
    </location>
</feature>
<protein>
    <recommendedName>
        <fullName evidence="1">PiggyBac transposable element-derived protein domain-containing protein</fullName>
    </recommendedName>
</protein>
<dbReference type="EMBL" id="JABFTP020000103">
    <property type="protein sequence ID" value="KAL3278040.1"/>
    <property type="molecule type" value="Genomic_DNA"/>
</dbReference>
<accession>A0ABD2NH49</accession>
<reference evidence="2 3" key="1">
    <citation type="journal article" date="2021" name="BMC Biol.">
        <title>Horizontally acquired antibacterial genes associated with adaptive radiation of ladybird beetles.</title>
        <authorList>
            <person name="Li H.S."/>
            <person name="Tang X.F."/>
            <person name="Huang Y.H."/>
            <person name="Xu Z.Y."/>
            <person name="Chen M.L."/>
            <person name="Du X.Y."/>
            <person name="Qiu B.Y."/>
            <person name="Chen P.T."/>
            <person name="Zhang W."/>
            <person name="Slipinski A."/>
            <person name="Escalona H.E."/>
            <person name="Waterhouse R.M."/>
            <person name="Zwick A."/>
            <person name="Pang H."/>
        </authorList>
    </citation>
    <scope>NUCLEOTIDE SEQUENCE [LARGE SCALE GENOMIC DNA]</scope>
    <source>
        <strain evidence="2">SYSU2018</strain>
    </source>
</reference>
<dbReference type="InterPro" id="IPR029526">
    <property type="entry name" value="PGBD"/>
</dbReference>